<dbReference type="InterPro" id="IPR026530">
    <property type="entry name" value="PSRP"/>
</dbReference>
<comment type="caution">
    <text evidence="6">The sequence shown here is derived from an EMBL/GenBank/DDBJ whole genome shotgun (WGS) entry which is preliminary data.</text>
</comment>
<evidence type="ECO:0000313" key="6">
    <source>
        <dbReference type="EMBL" id="MEB4592286.1"/>
    </source>
</evidence>
<dbReference type="HAMAP" id="MF_01062">
    <property type="entry name" value="PSRP"/>
    <property type="match status" value="1"/>
</dbReference>
<dbReference type="EMBL" id="JAYMYJ010000129">
    <property type="protein sequence ID" value="MEB4592286.1"/>
    <property type="molecule type" value="Genomic_DNA"/>
</dbReference>
<feature type="binding site" evidence="5">
    <location>
        <begin position="158"/>
        <end position="165"/>
    </location>
    <ligand>
        <name>ADP</name>
        <dbReference type="ChEBI" id="CHEBI:456216"/>
    </ligand>
</feature>
<keyword evidence="6" id="KW-0670">Pyruvate</keyword>
<evidence type="ECO:0000256" key="1">
    <source>
        <dbReference type="ARBA" id="ARBA00022527"/>
    </source>
</evidence>
<name>A0ABU6CZM2_9GAMM</name>
<organism evidence="6 7">
    <name type="scientific">Candidatus Thiothrix phosphatis</name>
    <dbReference type="NCBI Taxonomy" id="3112415"/>
    <lineage>
        <taxon>Bacteria</taxon>
        <taxon>Pseudomonadati</taxon>
        <taxon>Pseudomonadota</taxon>
        <taxon>Gammaproteobacteria</taxon>
        <taxon>Thiotrichales</taxon>
        <taxon>Thiotrichaceae</taxon>
        <taxon>Thiothrix</taxon>
    </lineage>
</organism>
<dbReference type="PANTHER" id="PTHR31756">
    <property type="entry name" value="PYRUVATE, PHOSPHATE DIKINASE REGULATORY PROTEIN 1, CHLOROPLASTIC"/>
    <property type="match status" value="1"/>
</dbReference>
<dbReference type="GO" id="GO:0016740">
    <property type="term" value="F:transferase activity"/>
    <property type="evidence" value="ECO:0007669"/>
    <property type="project" value="UniProtKB-KW"/>
</dbReference>
<dbReference type="NCBIfam" id="NF003742">
    <property type="entry name" value="PRK05339.1"/>
    <property type="match status" value="1"/>
</dbReference>
<comment type="function">
    <text evidence="5">Bifunctional serine/threonine kinase and phosphorylase involved in the regulation of the phosphoenolpyruvate synthase (PEPS) by catalyzing its phosphorylation/dephosphorylation.</text>
</comment>
<dbReference type="RefSeq" id="WP_324696492.1">
    <property type="nucleotide sequence ID" value="NZ_JAYMYJ010000129.1"/>
</dbReference>
<keyword evidence="2 5" id="KW-0808">Transferase</keyword>
<reference evidence="7" key="1">
    <citation type="submission" date="2023-07" db="EMBL/GenBank/DDBJ databases">
        <title>The carbon used by Thiothrix.</title>
        <authorList>
            <person name="Chen L."/>
        </authorList>
    </citation>
    <scope>NUCLEOTIDE SEQUENCE [LARGE SCALE GENOMIC DNA]</scope>
</reference>
<sequence>MIKDCKKRRTVFYLSDRTGITVETLGHSLLTQFDGIQWRKVSIPFLDSEDKAKETAEQINMMAELDGCRPLVFSTLVNPEVRQYIESADCAIYDFFNNFIDSMEKELGQPSSHAIGRSHGLHNDASYSKRISAINFAQASDDGISAKSFAEADIILIGVSRSGKTPTCLYLAMQYGIYAANYPLTEEDMQENKLPELLKPFRPKLFGLTIEAEQLQRIRQERKPNSRYASFNQCEQELEWQQNLYRRENIPCINTTAISIEEIATTILNRSGLKRQLYGE</sequence>
<protein>
    <recommendedName>
        <fullName evidence="5">Putative phosphoenolpyruvate synthase regulatory protein</fullName>
        <shortName evidence="5">PEP synthase regulatory protein</shortName>
        <shortName evidence="5">PSRP</shortName>
        <ecNumber evidence="5">2.7.11.33</ecNumber>
        <ecNumber evidence="5">2.7.4.28</ecNumber>
    </recommendedName>
    <alternativeName>
        <fullName evidence="5">Pyruvate, water dikinase regulatory protein</fullName>
    </alternativeName>
</protein>
<gene>
    <name evidence="6" type="ORF">VSS37_14965</name>
</gene>
<dbReference type="Pfam" id="PF03618">
    <property type="entry name" value="Kinase-PPPase"/>
    <property type="match status" value="1"/>
</dbReference>
<evidence type="ECO:0000256" key="3">
    <source>
        <dbReference type="ARBA" id="ARBA00022741"/>
    </source>
</evidence>
<accession>A0ABU6CZM2</accession>
<comment type="catalytic activity">
    <reaction evidence="5">
        <text>[pyruvate, water dikinase] + ADP = [pyruvate, water dikinase]-phosphate + AMP + H(+)</text>
        <dbReference type="Rhea" id="RHEA:46020"/>
        <dbReference type="Rhea" id="RHEA-COMP:11425"/>
        <dbReference type="Rhea" id="RHEA-COMP:11426"/>
        <dbReference type="ChEBI" id="CHEBI:15378"/>
        <dbReference type="ChEBI" id="CHEBI:43176"/>
        <dbReference type="ChEBI" id="CHEBI:68546"/>
        <dbReference type="ChEBI" id="CHEBI:456215"/>
        <dbReference type="ChEBI" id="CHEBI:456216"/>
        <dbReference type="EC" id="2.7.11.33"/>
    </reaction>
</comment>
<keyword evidence="4 5" id="KW-0418">Kinase</keyword>
<evidence type="ECO:0000256" key="4">
    <source>
        <dbReference type="ARBA" id="ARBA00022777"/>
    </source>
</evidence>
<dbReference type="EC" id="2.7.11.33" evidence="5"/>
<keyword evidence="7" id="KW-1185">Reference proteome</keyword>
<dbReference type="EC" id="2.7.4.28" evidence="5"/>
<comment type="similarity">
    <text evidence="5">Belongs to the pyruvate, phosphate/water dikinase regulatory protein family. PSRP subfamily.</text>
</comment>
<reference evidence="6 7" key="2">
    <citation type="submission" date="2024-01" db="EMBL/GenBank/DDBJ databases">
        <authorList>
            <person name="Xie X."/>
        </authorList>
    </citation>
    <scope>NUCLEOTIDE SEQUENCE [LARGE SCALE GENOMIC DNA]</scope>
    <source>
        <strain evidence="6">SCUT-1</strain>
    </source>
</reference>
<proteinExistence type="inferred from homology"/>
<evidence type="ECO:0000313" key="7">
    <source>
        <dbReference type="Proteomes" id="UP001308005"/>
    </source>
</evidence>
<comment type="catalytic activity">
    <reaction evidence="5">
        <text>[pyruvate, water dikinase]-phosphate + phosphate + H(+) = [pyruvate, water dikinase] + diphosphate</text>
        <dbReference type="Rhea" id="RHEA:48580"/>
        <dbReference type="Rhea" id="RHEA-COMP:11425"/>
        <dbReference type="Rhea" id="RHEA-COMP:11426"/>
        <dbReference type="ChEBI" id="CHEBI:15378"/>
        <dbReference type="ChEBI" id="CHEBI:33019"/>
        <dbReference type="ChEBI" id="CHEBI:43176"/>
        <dbReference type="ChEBI" id="CHEBI:43474"/>
        <dbReference type="ChEBI" id="CHEBI:68546"/>
        <dbReference type="EC" id="2.7.4.28"/>
    </reaction>
</comment>
<dbReference type="Proteomes" id="UP001308005">
    <property type="component" value="Unassembled WGS sequence"/>
</dbReference>
<dbReference type="PANTHER" id="PTHR31756:SF3">
    <property type="entry name" value="PYRUVATE, PHOSPHATE DIKINASE REGULATORY PROTEIN 1, CHLOROPLASTIC"/>
    <property type="match status" value="1"/>
</dbReference>
<evidence type="ECO:0000256" key="2">
    <source>
        <dbReference type="ARBA" id="ARBA00022679"/>
    </source>
</evidence>
<keyword evidence="1 5" id="KW-0723">Serine/threonine-protein kinase</keyword>
<keyword evidence="3 5" id="KW-0547">Nucleotide-binding</keyword>
<dbReference type="InterPro" id="IPR005177">
    <property type="entry name" value="Kinase-pyrophosphorylase"/>
</dbReference>
<evidence type="ECO:0000256" key="5">
    <source>
        <dbReference type="HAMAP-Rule" id="MF_01062"/>
    </source>
</evidence>